<accession>A0A2A5WXP8</accession>
<sequence>MAECRTGIFYTKDPKGVVVMRDGARLFRYETIDELIEAHLAGSEAIEREREKIIAAQYLPNNSGI</sequence>
<gene>
    <name evidence="1" type="ORF">CNE99_02425</name>
</gene>
<dbReference type="Proteomes" id="UP000219327">
    <property type="component" value="Unassembled WGS sequence"/>
</dbReference>
<comment type="caution">
    <text evidence="1">The sequence shown here is derived from an EMBL/GenBank/DDBJ whole genome shotgun (WGS) entry which is preliminary data.</text>
</comment>
<evidence type="ECO:0000313" key="1">
    <source>
        <dbReference type="EMBL" id="PDH40954.1"/>
    </source>
</evidence>
<organism evidence="1 2">
    <name type="scientific">OM182 bacterium MED-G24</name>
    <dbReference type="NCBI Taxonomy" id="1986255"/>
    <lineage>
        <taxon>Bacteria</taxon>
        <taxon>Pseudomonadati</taxon>
        <taxon>Pseudomonadota</taxon>
        <taxon>Gammaproteobacteria</taxon>
        <taxon>OMG group</taxon>
        <taxon>OM182 clade</taxon>
    </lineage>
</organism>
<reference evidence="1 2" key="1">
    <citation type="submission" date="2017-08" db="EMBL/GenBank/DDBJ databases">
        <title>Fine stratification of microbial communities through a metagenomic profile of the photic zone.</title>
        <authorList>
            <person name="Haro-Moreno J.M."/>
            <person name="Lopez-Perez M."/>
            <person name="De La Torre J."/>
            <person name="Picazo A."/>
            <person name="Camacho A."/>
            <person name="Rodriguez-Valera F."/>
        </authorList>
    </citation>
    <scope>NUCLEOTIDE SEQUENCE [LARGE SCALE GENOMIC DNA]</scope>
    <source>
        <strain evidence="1">MED-G24</strain>
    </source>
</reference>
<protein>
    <submittedName>
        <fullName evidence="1">Uncharacterized protein</fullName>
    </submittedName>
</protein>
<dbReference type="EMBL" id="NTKD01000007">
    <property type="protein sequence ID" value="PDH40954.1"/>
    <property type="molecule type" value="Genomic_DNA"/>
</dbReference>
<name>A0A2A5WXP8_9GAMM</name>
<evidence type="ECO:0000313" key="2">
    <source>
        <dbReference type="Proteomes" id="UP000219327"/>
    </source>
</evidence>
<dbReference type="AlphaFoldDB" id="A0A2A5WXP8"/>
<proteinExistence type="predicted"/>